<evidence type="ECO:0000313" key="4">
    <source>
        <dbReference type="Proteomes" id="UP000004200"/>
    </source>
</evidence>
<evidence type="ECO:0000259" key="2">
    <source>
        <dbReference type="PROSITE" id="PS50983"/>
    </source>
</evidence>
<gene>
    <name evidence="3" type="ORF">ThidrDRAFT_0935</name>
</gene>
<name>G2DY23_9GAMM</name>
<dbReference type="Gene3D" id="3.40.50.1980">
    <property type="entry name" value="Nitrogenase molybdenum iron protein domain"/>
    <property type="match status" value="2"/>
</dbReference>
<sequence>MSDTKDNSFPFRPSLIAAALALPMFAVQAAELTDMTGRKVQVPDAVERVFAAAPPVVPLVYAIDPGKLVTLNFPFQPEDAPYVSPLVKDLPIVGRYTGEGQPPNPELLAKTDPQLSIAWDIPFIDAEQVEQTFENLNTPGLFVHLEHLADYPAAFELVGKAIGEEERAALLAEDIRARMRRVGEAVAPIPEVERKRVYFAEGNDGLLTECYDSFHAEVIELAGGYNVMRCETKAMCGRDPVSLEQVEKLDPDVILVDRPKAFAHIESDPAWSGLRAVREGQVYLVPSKPFNWMGRPPSFMRAVAMEWFANVLYPERFDWDAEKEIKAFYALYLGVEPEVVDVQAILGKG</sequence>
<feature type="chain" id="PRO_5003428783" evidence="1">
    <location>
        <begin position="30"/>
        <end position="349"/>
    </location>
</feature>
<keyword evidence="4" id="KW-1185">Reference proteome</keyword>
<dbReference type="PANTHER" id="PTHR30535">
    <property type="entry name" value="VITAMIN B12-BINDING PROTEIN"/>
    <property type="match status" value="1"/>
</dbReference>
<dbReference type="InterPro" id="IPR050902">
    <property type="entry name" value="ABC_Transporter_SBP"/>
</dbReference>
<evidence type="ECO:0000256" key="1">
    <source>
        <dbReference type="SAM" id="SignalP"/>
    </source>
</evidence>
<dbReference type="PANTHER" id="PTHR30535:SF34">
    <property type="entry name" value="MOLYBDATE-BINDING PROTEIN MOLA"/>
    <property type="match status" value="1"/>
</dbReference>
<dbReference type="SUPFAM" id="SSF53807">
    <property type="entry name" value="Helical backbone' metal receptor"/>
    <property type="match status" value="1"/>
</dbReference>
<accession>G2DY23</accession>
<dbReference type="Pfam" id="PF01497">
    <property type="entry name" value="Peripla_BP_2"/>
    <property type="match status" value="1"/>
</dbReference>
<reference evidence="3 4" key="1">
    <citation type="submission" date="2011-06" db="EMBL/GenBank/DDBJ databases">
        <title>The draft genome of Thiorhodococcus drewsii AZ1.</title>
        <authorList>
            <consortium name="US DOE Joint Genome Institute (JGI-PGF)"/>
            <person name="Lucas S."/>
            <person name="Han J."/>
            <person name="Lapidus A."/>
            <person name="Cheng J.-F."/>
            <person name="Goodwin L."/>
            <person name="Pitluck S."/>
            <person name="Peters L."/>
            <person name="Land M.L."/>
            <person name="Hauser L."/>
            <person name="Vogl K."/>
            <person name="Liu Z."/>
            <person name="Imhoff J."/>
            <person name="Thiel V."/>
            <person name="Frigaard N.-U."/>
            <person name="Bryant D.A."/>
            <person name="Woyke T.J."/>
        </authorList>
    </citation>
    <scope>NUCLEOTIDE SEQUENCE [LARGE SCALE GENOMIC DNA]</scope>
    <source>
        <strain evidence="3 4">AZ1</strain>
    </source>
</reference>
<dbReference type="AlphaFoldDB" id="G2DY23"/>
<feature type="signal peptide" evidence="1">
    <location>
        <begin position="1"/>
        <end position="29"/>
    </location>
</feature>
<dbReference type="RefSeq" id="WP_007039650.1">
    <property type="nucleotide sequence ID" value="NZ_AFWT01000005.1"/>
</dbReference>
<keyword evidence="1" id="KW-0732">Signal</keyword>
<organism evidence="3 4">
    <name type="scientific">Thiorhodococcus drewsii AZ1</name>
    <dbReference type="NCBI Taxonomy" id="765913"/>
    <lineage>
        <taxon>Bacteria</taxon>
        <taxon>Pseudomonadati</taxon>
        <taxon>Pseudomonadota</taxon>
        <taxon>Gammaproteobacteria</taxon>
        <taxon>Chromatiales</taxon>
        <taxon>Chromatiaceae</taxon>
        <taxon>Thiorhodococcus</taxon>
    </lineage>
</organism>
<dbReference type="InterPro" id="IPR002491">
    <property type="entry name" value="ABC_transptr_periplasmic_BD"/>
</dbReference>
<comment type="caution">
    <text evidence="3">The sequence shown here is derived from an EMBL/GenBank/DDBJ whole genome shotgun (WGS) entry which is preliminary data.</text>
</comment>
<dbReference type="eggNOG" id="COG0614">
    <property type="taxonomic scope" value="Bacteria"/>
</dbReference>
<dbReference type="STRING" id="765913.ThidrDRAFT_0935"/>
<evidence type="ECO:0000313" key="3">
    <source>
        <dbReference type="EMBL" id="EGV32815.1"/>
    </source>
</evidence>
<protein>
    <submittedName>
        <fullName evidence="3">ABC-type transporter, periplasmic subunit</fullName>
    </submittedName>
</protein>
<dbReference type="PROSITE" id="PS50983">
    <property type="entry name" value="FE_B12_PBP"/>
    <property type="match status" value="1"/>
</dbReference>
<dbReference type="EMBL" id="AFWT01000005">
    <property type="protein sequence ID" value="EGV32815.1"/>
    <property type="molecule type" value="Genomic_DNA"/>
</dbReference>
<proteinExistence type="predicted"/>
<dbReference type="Gene3D" id="1.20.58.2180">
    <property type="match status" value="1"/>
</dbReference>
<feature type="domain" description="Fe/B12 periplasmic-binding" evidence="2">
    <location>
        <begin position="48"/>
        <end position="316"/>
    </location>
</feature>
<dbReference type="OrthoDB" id="9775594at2"/>
<dbReference type="Proteomes" id="UP000004200">
    <property type="component" value="Unassembled WGS sequence"/>
</dbReference>